<gene>
    <name evidence="10" type="ORF">FOE78_08555</name>
</gene>
<proteinExistence type="inferred from homology"/>
<feature type="binding site" evidence="7">
    <location>
        <position position="381"/>
    </location>
    <ligand>
        <name>FAD</name>
        <dbReference type="ChEBI" id="CHEBI:57692"/>
    </ligand>
</feature>
<feature type="region of interest" description="Disordered" evidence="9">
    <location>
        <begin position="478"/>
        <end position="500"/>
    </location>
</feature>
<dbReference type="Proteomes" id="UP000319263">
    <property type="component" value="Chromosome"/>
</dbReference>
<keyword evidence="4 7" id="KW-0274">FAD</keyword>
<evidence type="ECO:0000256" key="9">
    <source>
        <dbReference type="SAM" id="MobiDB-lite"/>
    </source>
</evidence>
<dbReference type="PANTHER" id="PTHR48467">
    <property type="entry name" value="GLUTAMATE SYNTHASE 1 [NADH], CHLOROPLASTIC-LIKE"/>
    <property type="match status" value="1"/>
</dbReference>
<keyword evidence="5 8" id="KW-0521">NADP</keyword>
<keyword evidence="6" id="KW-0560">Oxidoreductase</keyword>
<keyword evidence="11" id="KW-1185">Reference proteome</keyword>
<dbReference type="InterPro" id="IPR055275">
    <property type="entry name" value="Ferredox_Rdtase"/>
</dbReference>
<dbReference type="Gene3D" id="3.50.50.60">
    <property type="entry name" value="FAD/NAD(P)-binding domain"/>
    <property type="match status" value="1"/>
</dbReference>
<dbReference type="Gene3D" id="3.40.50.720">
    <property type="entry name" value="NAD(P)-binding Rossmann-like Domain"/>
    <property type="match status" value="1"/>
</dbReference>
<dbReference type="GO" id="GO:0016491">
    <property type="term" value="F:oxidoreductase activity"/>
    <property type="evidence" value="ECO:0007669"/>
    <property type="project" value="UniProtKB-KW"/>
</dbReference>
<sequence>MKPLVVAVVGAGPSGIYAAEALTQQSEIPVQVAVIDKLPVPFGLVRYGVAPDHPSIRSIRNTLERTLDRDDVSFFGNVAIGRDLSVEELRGVTDAVIYAYGAASDRHLEVPGEELVGSIAAPDLVAWYCGNPDVHPETSPSGRQSAAPIAEHTRFAEHNPIEDLITDTTQAVVVGAGNVALDVLRVLIKNTDELDSTDMADEVLGVLAKKSITDVHLLARRGPAWTAFTTKELRELGKLDDVDLILDPAEFDLDPASQDKINTDKIATRNLAAMLDWLQRTPSGAGRRIHLHFWTRPTKIIGTDRVERVELERTELNAEGRLVAAGPLSPIDAQLVVRSVGYRGTPLDSVPYEAATGRVPHAGGHVIRDGEFSPDEYVTGWIKRGPTGVIGTNKSDAVETVHALLRDVADEALAADHDINELRDLLAARGVTPLDLVAWHRIDAAELARGQGHGRDRTTIAHRSELLAAAEGADLSVGGLPIAKPPTDNSAEDAGQGRIR</sequence>
<evidence type="ECO:0000313" key="10">
    <source>
        <dbReference type="EMBL" id="QDP95942.1"/>
    </source>
</evidence>
<dbReference type="RefSeq" id="WP_143985908.1">
    <property type="nucleotide sequence ID" value="NZ_CP041692.1"/>
</dbReference>
<evidence type="ECO:0000256" key="8">
    <source>
        <dbReference type="PIRSR" id="PIRSR000362-2"/>
    </source>
</evidence>
<dbReference type="KEGG" id="mik:FOE78_08555"/>
<dbReference type="PANTHER" id="PTHR48467:SF1">
    <property type="entry name" value="GLUTAMATE SYNTHASE 1 [NADH], CHLOROPLASTIC-LIKE"/>
    <property type="match status" value="1"/>
</dbReference>
<feature type="binding site" evidence="7">
    <location>
        <begin position="388"/>
        <end position="390"/>
    </location>
    <ligand>
        <name>FAD</name>
        <dbReference type="ChEBI" id="CHEBI:57692"/>
    </ligand>
</feature>
<protein>
    <submittedName>
        <fullName evidence="10">NADP oxidoreductase</fullName>
    </submittedName>
</protein>
<evidence type="ECO:0000256" key="7">
    <source>
        <dbReference type="PIRSR" id="PIRSR000362-1"/>
    </source>
</evidence>
<evidence type="ECO:0000256" key="6">
    <source>
        <dbReference type="ARBA" id="ARBA00023002"/>
    </source>
</evidence>
<evidence type="ECO:0000256" key="1">
    <source>
        <dbReference type="ARBA" id="ARBA00001974"/>
    </source>
</evidence>
<evidence type="ECO:0000313" key="11">
    <source>
        <dbReference type="Proteomes" id="UP000319263"/>
    </source>
</evidence>
<keyword evidence="3" id="KW-0285">Flavoprotein</keyword>
<evidence type="ECO:0000256" key="2">
    <source>
        <dbReference type="ARBA" id="ARBA00008312"/>
    </source>
</evidence>
<dbReference type="Pfam" id="PF13450">
    <property type="entry name" value="NAD_binding_8"/>
    <property type="match status" value="1"/>
</dbReference>
<dbReference type="OrthoDB" id="289202at2"/>
<dbReference type="InterPro" id="IPR036188">
    <property type="entry name" value="FAD/NAD-bd_sf"/>
</dbReference>
<dbReference type="AlphaFoldDB" id="A0A516PXR3"/>
<dbReference type="SUPFAM" id="SSF51971">
    <property type="entry name" value="Nucleotide-binding domain"/>
    <property type="match status" value="2"/>
</dbReference>
<dbReference type="EMBL" id="CP041692">
    <property type="protein sequence ID" value="QDP95942.1"/>
    <property type="molecule type" value="Genomic_DNA"/>
</dbReference>
<organism evidence="10 11">
    <name type="scientific">Microlunatus elymi</name>
    <dbReference type="NCBI Taxonomy" id="2596828"/>
    <lineage>
        <taxon>Bacteria</taxon>
        <taxon>Bacillati</taxon>
        <taxon>Actinomycetota</taxon>
        <taxon>Actinomycetes</taxon>
        <taxon>Propionibacteriales</taxon>
        <taxon>Propionibacteriaceae</taxon>
        <taxon>Microlunatus</taxon>
    </lineage>
</organism>
<dbReference type="InterPro" id="IPR021163">
    <property type="entry name" value="Ferredox_Rdtase_adrenod"/>
</dbReference>
<dbReference type="PIRSF" id="PIRSF000362">
    <property type="entry name" value="FNR"/>
    <property type="match status" value="1"/>
</dbReference>
<feature type="binding site" evidence="7">
    <location>
        <position position="44"/>
    </location>
    <ligand>
        <name>FAD</name>
        <dbReference type="ChEBI" id="CHEBI:57692"/>
    </ligand>
</feature>
<name>A0A516PXR3_9ACTN</name>
<evidence type="ECO:0000256" key="3">
    <source>
        <dbReference type="ARBA" id="ARBA00022630"/>
    </source>
</evidence>
<feature type="binding site" evidence="7">
    <location>
        <position position="14"/>
    </location>
    <ligand>
        <name>FAD</name>
        <dbReference type="ChEBI" id="CHEBI:57692"/>
    </ligand>
</feature>
<accession>A0A516PXR3</accession>
<feature type="binding site" evidence="7">
    <location>
        <position position="80"/>
    </location>
    <ligand>
        <name>FAD</name>
        <dbReference type="ChEBI" id="CHEBI:57692"/>
    </ligand>
</feature>
<feature type="binding site" evidence="8">
    <location>
        <begin position="220"/>
        <end position="221"/>
    </location>
    <ligand>
        <name>NADP(+)</name>
        <dbReference type="ChEBI" id="CHEBI:58349"/>
    </ligand>
</feature>
<dbReference type="PRINTS" id="PR00419">
    <property type="entry name" value="ADXRDTASE"/>
</dbReference>
<comment type="cofactor">
    <cofactor evidence="1 7">
        <name>FAD</name>
        <dbReference type="ChEBI" id="CHEBI:57692"/>
    </cofactor>
</comment>
<reference evidence="10 11" key="1">
    <citation type="submission" date="2019-07" db="EMBL/GenBank/DDBJ databases">
        <title>Microlunatus dokdonensis sp. nov. isolated from the rhizospheric soil of the wild plant Elymus tsukushiensis.</title>
        <authorList>
            <person name="Ghim S.-Y."/>
            <person name="Hwang Y.-J."/>
            <person name="Son J.-S."/>
            <person name="Shin J.-H."/>
        </authorList>
    </citation>
    <scope>NUCLEOTIDE SEQUENCE [LARGE SCALE GENOMIC DNA]</scope>
    <source>
        <strain evidence="10 11">KUDC0627</strain>
    </source>
</reference>
<evidence type="ECO:0000256" key="5">
    <source>
        <dbReference type="ARBA" id="ARBA00022857"/>
    </source>
</evidence>
<comment type="similarity">
    <text evidence="2">Belongs to the ferredoxin--NADP reductase type 1 family.</text>
</comment>
<feature type="binding site" evidence="8">
    <location>
        <position position="232"/>
    </location>
    <ligand>
        <name>NADP(+)</name>
        <dbReference type="ChEBI" id="CHEBI:58349"/>
    </ligand>
</feature>
<feature type="binding site" evidence="8">
    <location>
        <position position="388"/>
    </location>
    <ligand>
        <name>NADP(+)</name>
        <dbReference type="ChEBI" id="CHEBI:58349"/>
    </ligand>
</feature>
<evidence type="ECO:0000256" key="4">
    <source>
        <dbReference type="ARBA" id="ARBA00022827"/>
    </source>
</evidence>